<dbReference type="GO" id="GO:0016020">
    <property type="term" value="C:membrane"/>
    <property type="evidence" value="ECO:0007669"/>
    <property type="project" value="UniProtKB-SubCell"/>
</dbReference>
<dbReference type="InterPro" id="IPR039043">
    <property type="entry name" value="ZFPL1"/>
</dbReference>
<dbReference type="Gene3D" id="3.30.40.10">
    <property type="entry name" value="Zinc/RING finger domain, C3HC4 (zinc finger)"/>
    <property type="match status" value="1"/>
</dbReference>
<evidence type="ECO:0000259" key="12">
    <source>
        <dbReference type="PROSITE" id="PS50089"/>
    </source>
</evidence>
<accession>A0A498IZD1</accession>
<dbReference type="Pfam" id="PF25993">
    <property type="entry name" value="zf-B_box_ZFPL1"/>
    <property type="match status" value="1"/>
</dbReference>
<dbReference type="PANTHER" id="PTHR12981">
    <property type="entry name" value="ZINC FINGER PROTEIN-LIKE 1"/>
    <property type="match status" value="1"/>
</dbReference>
<dbReference type="InterPro" id="IPR058731">
    <property type="entry name" value="Znf-B_box_ZFPL1-like"/>
</dbReference>
<name>A0A498IZD1_MALDO</name>
<comment type="subcellular location">
    <subcellularLocation>
        <location evidence="1">Membrane</location>
        <topology evidence="1">Single-pass membrane protein</topology>
    </subcellularLocation>
</comment>
<evidence type="ECO:0000256" key="9">
    <source>
        <dbReference type="PROSITE-ProRule" id="PRU00175"/>
    </source>
</evidence>
<evidence type="ECO:0000313" key="14">
    <source>
        <dbReference type="Proteomes" id="UP000290289"/>
    </source>
</evidence>
<dbReference type="SUPFAM" id="SSF57850">
    <property type="entry name" value="RING/U-box"/>
    <property type="match status" value="1"/>
</dbReference>
<feature type="region of interest" description="Disordered" evidence="10">
    <location>
        <begin position="308"/>
        <end position="333"/>
    </location>
</feature>
<sequence length="375" mass="41229">MVVCKCRKATKLYCFVHKVPVCGECICSPEHQICVIRTYSEWVIDGEYDWPPKCCLCHVELDEGTGPQTTRLGCLHVIHTSCLVSHIKSFPSHTAPAGYVCPTCSTPMWPPKNVKDSASCLHSKLKEAIMQARLVLDNEIIIKLLNVSKFSDVMQTGLEKNLFGNHPVSLSTESRSPPPAFSSYPLVSASLNGGRDNNASSSAGKDGPNVIDFAATTGAGPSIHPVTDIVEIGSPSSAGNYVQSTSPPGATTRKGALQVERQNSEISYYADDEDGNRKKYSRRGPFRHKFLRALLPFWSSALPTLPVTAPQRKDGSIENDVPEGRPRHKKSSRMDPRKILLVIAIMACMATMVILYYRLVQRGLGEEMPEDEQQQ</sequence>
<evidence type="ECO:0000256" key="10">
    <source>
        <dbReference type="SAM" id="MobiDB-lite"/>
    </source>
</evidence>
<keyword evidence="3 11" id="KW-0812">Transmembrane</keyword>
<dbReference type="GO" id="GO:0008270">
    <property type="term" value="F:zinc ion binding"/>
    <property type="evidence" value="ECO:0007669"/>
    <property type="project" value="UniProtKB-KW"/>
</dbReference>
<reference evidence="13 14" key="1">
    <citation type="submission" date="2018-10" db="EMBL/GenBank/DDBJ databases">
        <title>A high-quality apple genome assembly.</title>
        <authorList>
            <person name="Hu J."/>
        </authorList>
    </citation>
    <scope>NUCLEOTIDE SEQUENCE [LARGE SCALE GENOMIC DNA]</scope>
    <source>
        <strain evidence="14">cv. HFTH1</strain>
        <tissue evidence="13">Young leaf</tissue>
    </source>
</reference>
<evidence type="ECO:0000313" key="13">
    <source>
        <dbReference type="EMBL" id="RXH87464.1"/>
    </source>
</evidence>
<evidence type="ECO:0000256" key="5">
    <source>
        <dbReference type="ARBA" id="ARBA00022771"/>
    </source>
</evidence>
<dbReference type="InterPro" id="IPR013083">
    <property type="entry name" value="Znf_RING/FYVE/PHD"/>
</dbReference>
<dbReference type="PANTHER" id="PTHR12981:SF0">
    <property type="entry name" value="ZINC FINGER PROTEIN-LIKE 1"/>
    <property type="match status" value="1"/>
</dbReference>
<evidence type="ECO:0000256" key="1">
    <source>
        <dbReference type="ARBA" id="ARBA00004167"/>
    </source>
</evidence>
<dbReference type="GO" id="GO:0005794">
    <property type="term" value="C:Golgi apparatus"/>
    <property type="evidence" value="ECO:0007669"/>
    <property type="project" value="TreeGrafter"/>
</dbReference>
<dbReference type="InterPro" id="IPR058730">
    <property type="entry name" value="U-box_ZFPL1-like"/>
</dbReference>
<feature type="transmembrane region" description="Helical" evidence="11">
    <location>
        <begin position="339"/>
        <end position="359"/>
    </location>
</feature>
<keyword evidence="4" id="KW-0479">Metal-binding</keyword>
<evidence type="ECO:0000256" key="3">
    <source>
        <dbReference type="ARBA" id="ARBA00022692"/>
    </source>
</evidence>
<dbReference type="InterPro" id="IPR001841">
    <property type="entry name" value="Znf_RING"/>
</dbReference>
<comment type="similarity">
    <text evidence="2">Belongs to the ZFPL1 family.</text>
</comment>
<proteinExistence type="inferred from homology"/>
<dbReference type="Pfam" id="PF25998">
    <property type="entry name" value="U-box_ZFPL1"/>
    <property type="match status" value="1"/>
</dbReference>
<comment type="caution">
    <text evidence="13">The sequence shown here is derived from an EMBL/GenBank/DDBJ whole genome shotgun (WGS) entry which is preliminary data.</text>
</comment>
<evidence type="ECO:0000256" key="7">
    <source>
        <dbReference type="ARBA" id="ARBA00022989"/>
    </source>
</evidence>
<keyword evidence="8 11" id="KW-0472">Membrane</keyword>
<dbReference type="STRING" id="3750.A0A498IZD1"/>
<feature type="domain" description="RING-type" evidence="12">
    <location>
        <begin position="54"/>
        <end position="105"/>
    </location>
</feature>
<dbReference type="EMBL" id="RDQH01000336">
    <property type="protein sequence ID" value="RXH87464.1"/>
    <property type="molecule type" value="Genomic_DNA"/>
</dbReference>
<dbReference type="AlphaFoldDB" id="A0A498IZD1"/>
<organism evidence="13 14">
    <name type="scientific">Malus domestica</name>
    <name type="common">Apple</name>
    <name type="synonym">Pyrus malus</name>
    <dbReference type="NCBI Taxonomy" id="3750"/>
    <lineage>
        <taxon>Eukaryota</taxon>
        <taxon>Viridiplantae</taxon>
        <taxon>Streptophyta</taxon>
        <taxon>Embryophyta</taxon>
        <taxon>Tracheophyta</taxon>
        <taxon>Spermatophyta</taxon>
        <taxon>Magnoliopsida</taxon>
        <taxon>eudicotyledons</taxon>
        <taxon>Gunneridae</taxon>
        <taxon>Pentapetalae</taxon>
        <taxon>rosids</taxon>
        <taxon>fabids</taxon>
        <taxon>Rosales</taxon>
        <taxon>Rosaceae</taxon>
        <taxon>Amygdaloideae</taxon>
        <taxon>Maleae</taxon>
        <taxon>Malus</taxon>
    </lineage>
</organism>
<evidence type="ECO:0000256" key="6">
    <source>
        <dbReference type="ARBA" id="ARBA00022833"/>
    </source>
</evidence>
<keyword evidence="14" id="KW-1185">Reference proteome</keyword>
<keyword evidence="6" id="KW-0862">Zinc</keyword>
<protein>
    <recommendedName>
        <fullName evidence="12">RING-type domain-containing protein</fullName>
    </recommendedName>
</protein>
<evidence type="ECO:0000256" key="11">
    <source>
        <dbReference type="SAM" id="Phobius"/>
    </source>
</evidence>
<gene>
    <name evidence="13" type="ORF">DVH24_034364</name>
</gene>
<dbReference type="Proteomes" id="UP000290289">
    <property type="component" value="Chromosome 10"/>
</dbReference>
<evidence type="ECO:0000256" key="4">
    <source>
        <dbReference type="ARBA" id="ARBA00022723"/>
    </source>
</evidence>
<evidence type="ECO:0000256" key="2">
    <source>
        <dbReference type="ARBA" id="ARBA00005561"/>
    </source>
</evidence>
<dbReference type="PROSITE" id="PS50089">
    <property type="entry name" value="ZF_RING_2"/>
    <property type="match status" value="1"/>
</dbReference>
<evidence type="ECO:0000256" key="8">
    <source>
        <dbReference type="ARBA" id="ARBA00023136"/>
    </source>
</evidence>
<keyword evidence="5 9" id="KW-0863">Zinc-finger</keyword>
<keyword evidence="7 11" id="KW-1133">Transmembrane helix</keyword>